<dbReference type="GO" id="GO:0005351">
    <property type="term" value="F:carbohydrate:proton symporter activity"/>
    <property type="evidence" value="ECO:0007669"/>
    <property type="project" value="TreeGrafter"/>
</dbReference>
<comment type="caution">
    <text evidence="11">The sequence shown here is derived from an EMBL/GenBank/DDBJ whole genome shotgun (WGS) entry which is preliminary data.</text>
</comment>
<dbReference type="InterPro" id="IPR020846">
    <property type="entry name" value="MFS_dom"/>
</dbReference>
<dbReference type="PANTHER" id="PTHR48022:SF13">
    <property type="entry name" value="MAJOR FACILITATOR SUPERFAMILY (MFS) PROFILE DOMAIN-CONTAINING PROTEIN"/>
    <property type="match status" value="1"/>
</dbReference>
<proteinExistence type="inferred from homology"/>
<dbReference type="FunFam" id="1.20.1250.20:FF:000134">
    <property type="entry name" value="MFS sugar transporter protein"/>
    <property type="match status" value="1"/>
</dbReference>
<feature type="transmembrane region" description="Helical" evidence="9">
    <location>
        <begin position="416"/>
        <end position="435"/>
    </location>
</feature>
<dbReference type="RefSeq" id="XP_056554880.1">
    <property type="nucleotide sequence ID" value="XM_056699467.1"/>
</dbReference>
<feature type="transmembrane region" description="Helical" evidence="9">
    <location>
        <begin position="169"/>
        <end position="187"/>
    </location>
</feature>
<evidence type="ECO:0000259" key="10">
    <source>
        <dbReference type="PROSITE" id="PS50850"/>
    </source>
</evidence>
<feature type="transmembrane region" description="Helical" evidence="9">
    <location>
        <begin position="100"/>
        <end position="124"/>
    </location>
</feature>
<dbReference type="InterPro" id="IPR003663">
    <property type="entry name" value="Sugar/inositol_transpt"/>
</dbReference>
<keyword evidence="5 9" id="KW-1133">Transmembrane helix</keyword>
<feature type="transmembrane region" description="Helical" evidence="9">
    <location>
        <begin position="391"/>
        <end position="410"/>
    </location>
</feature>
<dbReference type="EMBL" id="JAPZBS010000005">
    <property type="protein sequence ID" value="KAJ5370446.1"/>
    <property type="molecule type" value="Genomic_DNA"/>
</dbReference>
<comment type="subcellular location">
    <subcellularLocation>
        <location evidence="1">Membrane</location>
        <topology evidence="1">Multi-pass membrane protein</topology>
    </subcellularLocation>
</comment>
<feature type="transmembrane region" description="Helical" evidence="9">
    <location>
        <begin position="136"/>
        <end position="157"/>
    </location>
</feature>
<dbReference type="Proteomes" id="UP001147782">
    <property type="component" value="Unassembled WGS sequence"/>
</dbReference>
<dbReference type="InterPro" id="IPR036259">
    <property type="entry name" value="MFS_trans_sf"/>
</dbReference>
<dbReference type="NCBIfam" id="TIGR00879">
    <property type="entry name" value="SP"/>
    <property type="match status" value="1"/>
</dbReference>
<feature type="region of interest" description="Disordered" evidence="8">
    <location>
        <begin position="1"/>
        <end position="29"/>
    </location>
</feature>
<accession>A0A9W9S1V3</accession>
<feature type="transmembrane region" description="Helical" evidence="9">
    <location>
        <begin position="320"/>
        <end position="343"/>
    </location>
</feature>
<evidence type="ECO:0000313" key="12">
    <source>
        <dbReference type="Proteomes" id="UP001147782"/>
    </source>
</evidence>
<evidence type="ECO:0000313" key="11">
    <source>
        <dbReference type="EMBL" id="KAJ5370446.1"/>
    </source>
</evidence>
<dbReference type="OrthoDB" id="6133115at2759"/>
<sequence length="550" mass="60196">MAEIHDVKPVVEHVSQSPTVDNDDDHDDKEKFGLHEVTVEGSEALKAAIEKEPPQKWHRRSLQLYACVGVAFLVSTIQGYDGSLMGNMLVMPAFQKEFGASIVGIKAGYISAMITIGGASALPFVGPAIDTWGRRVGMAIGCFLVSAGAIIEGTSGISGSLGQYLAGRFLIGFGNSIAASAAPIYVVELAHPAYRGPLTGLYNTLWNVGGILAAATLRAGQNYEGNKAWLIPTWVQLLMPGIVLCAVFFLPESPRWLYSRGHTEKASAIIAKYHGLDNPDSVYLSLQLKEYAAGLKTDGADKRWWDYRSLFRDRASRYRVMCNLMVAVWSQWCGVGFTGYFMPAFLKTAGVTDPITILNINLGTSFVGVFVSMTGASLVERIGRRRLFYRILLIIAFWWVIITIAAAIYSETGSKGAGYAAILFVNIFGVTYAFGITPLQSLYPVEVLSYEQRAKGMAFSGLILNAAIMVNQFGMPVAIQVLDWKLYFIFIAWCLVEAATVFLFMVETKGRTLEELDEIFEAPNPRKASTQKKRVMLDGTSNVLNVEAVS</sequence>
<feature type="transmembrane region" description="Helical" evidence="9">
    <location>
        <begin position="456"/>
        <end position="474"/>
    </location>
</feature>
<evidence type="ECO:0000256" key="8">
    <source>
        <dbReference type="SAM" id="MobiDB-lite"/>
    </source>
</evidence>
<reference evidence="11" key="2">
    <citation type="journal article" date="2023" name="IMA Fungus">
        <title>Comparative genomic study of the Penicillium genus elucidates a diverse pangenome and 15 lateral gene transfer events.</title>
        <authorList>
            <person name="Petersen C."/>
            <person name="Sorensen T."/>
            <person name="Nielsen M.R."/>
            <person name="Sondergaard T.E."/>
            <person name="Sorensen J.L."/>
            <person name="Fitzpatrick D.A."/>
            <person name="Frisvad J.C."/>
            <person name="Nielsen K.L."/>
        </authorList>
    </citation>
    <scope>NUCLEOTIDE SEQUENCE</scope>
    <source>
        <strain evidence="11">IBT 29864</strain>
    </source>
</reference>
<evidence type="ECO:0000256" key="6">
    <source>
        <dbReference type="ARBA" id="ARBA00023136"/>
    </source>
</evidence>
<dbReference type="Gene3D" id="1.20.1250.20">
    <property type="entry name" value="MFS general substrate transporter like domains"/>
    <property type="match status" value="1"/>
</dbReference>
<evidence type="ECO:0000256" key="5">
    <source>
        <dbReference type="ARBA" id="ARBA00022989"/>
    </source>
</evidence>
<feature type="transmembrane region" description="Helical" evidence="9">
    <location>
        <begin position="199"/>
        <end position="217"/>
    </location>
</feature>
<evidence type="ECO:0000256" key="1">
    <source>
        <dbReference type="ARBA" id="ARBA00004141"/>
    </source>
</evidence>
<name>A0A9W9S1V3_9EURO</name>
<feature type="transmembrane region" description="Helical" evidence="9">
    <location>
        <begin position="486"/>
        <end position="506"/>
    </location>
</feature>
<dbReference type="InterPro" id="IPR050360">
    <property type="entry name" value="MFS_Sugar_Transporters"/>
</dbReference>
<feature type="compositionally biased region" description="Basic and acidic residues" evidence="8">
    <location>
        <begin position="1"/>
        <end position="11"/>
    </location>
</feature>
<evidence type="ECO:0000256" key="7">
    <source>
        <dbReference type="RuleBase" id="RU003346"/>
    </source>
</evidence>
<dbReference type="PANTHER" id="PTHR48022">
    <property type="entry name" value="PLASTIDIC GLUCOSE TRANSPORTER 4"/>
    <property type="match status" value="1"/>
</dbReference>
<dbReference type="Pfam" id="PF00083">
    <property type="entry name" value="Sugar_tr"/>
    <property type="match status" value="1"/>
</dbReference>
<feature type="domain" description="Major facilitator superfamily (MFS) profile" evidence="10">
    <location>
        <begin position="67"/>
        <end position="509"/>
    </location>
</feature>
<dbReference type="GeneID" id="81438646"/>
<reference evidence="11" key="1">
    <citation type="submission" date="2022-11" db="EMBL/GenBank/DDBJ databases">
        <authorList>
            <person name="Petersen C."/>
        </authorList>
    </citation>
    <scope>NUCLEOTIDE SEQUENCE</scope>
    <source>
        <strain evidence="11">IBT 29864</strain>
    </source>
</reference>
<dbReference type="InterPro" id="IPR005828">
    <property type="entry name" value="MFS_sugar_transport-like"/>
</dbReference>
<evidence type="ECO:0000256" key="9">
    <source>
        <dbReference type="SAM" id="Phobius"/>
    </source>
</evidence>
<keyword evidence="6 9" id="KW-0472">Membrane</keyword>
<organism evidence="11 12">
    <name type="scientific">Penicillium cataractarum</name>
    <dbReference type="NCBI Taxonomy" id="2100454"/>
    <lineage>
        <taxon>Eukaryota</taxon>
        <taxon>Fungi</taxon>
        <taxon>Dikarya</taxon>
        <taxon>Ascomycota</taxon>
        <taxon>Pezizomycotina</taxon>
        <taxon>Eurotiomycetes</taxon>
        <taxon>Eurotiomycetidae</taxon>
        <taxon>Eurotiales</taxon>
        <taxon>Aspergillaceae</taxon>
        <taxon>Penicillium</taxon>
    </lineage>
</organism>
<evidence type="ECO:0000256" key="4">
    <source>
        <dbReference type="ARBA" id="ARBA00022692"/>
    </source>
</evidence>
<dbReference type="PROSITE" id="PS50850">
    <property type="entry name" value="MFS"/>
    <property type="match status" value="1"/>
</dbReference>
<dbReference type="SUPFAM" id="SSF103473">
    <property type="entry name" value="MFS general substrate transporter"/>
    <property type="match status" value="1"/>
</dbReference>
<evidence type="ECO:0000256" key="2">
    <source>
        <dbReference type="ARBA" id="ARBA00010992"/>
    </source>
</evidence>
<feature type="transmembrane region" description="Helical" evidence="9">
    <location>
        <begin position="229"/>
        <end position="250"/>
    </location>
</feature>
<dbReference type="GO" id="GO:0016020">
    <property type="term" value="C:membrane"/>
    <property type="evidence" value="ECO:0007669"/>
    <property type="project" value="UniProtKB-SubCell"/>
</dbReference>
<keyword evidence="4 9" id="KW-0812">Transmembrane</keyword>
<keyword evidence="3 7" id="KW-0813">Transport</keyword>
<gene>
    <name evidence="11" type="ORF">N7496_006538</name>
</gene>
<protein>
    <recommendedName>
        <fullName evidence="10">Major facilitator superfamily (MFS) profile domain-containing protein</fullName>
    </recommendedName>
</protein>
<comment type="similarity">
    <text evidence="2 7">Belongs to the major facilitator superfamily. Sugar transporter (TC 2.A.1.1) family.</text>
</comment>
<feature type="transmembrane region" description="Helical" evidence="9">
    <location>
        <begin position="355"/>
        <end position="379"/>
    </location>
</feature>
<dbReference type="AlphaFoldDB" id="A0A9W9S1V3"/>
<evidence type="ECO:0000256" key="3">
    <source>
        <dbReference type="ARBA" id="ARBA00022448"/>
    </source>
</evidence>
<keyword evidence="12" id="KW-1185">Reference proteome</keyword>
<feature type="transmembrane region" description="Helical" evidence="9">
    <location>
        <begin position="62"/>
        <end position="80"/>
    </location>
</feature>